<proteinExistence type="predicted"/>
<dbReference type="KEGG" id="vg:18500980"/>
<evidence type="ECO:0000259" key="1">
    <source>
        <dbReference type="Pfam" id="PF14301"/>
    </source>
</evidence>
<evidence type="ECO:0000313" key="3">
    <source>
        <dbReference type="Proteomes" id="UP000204235"/>
    </source>
</evidence>
<feature type="domain" description="DUF4376" evidence="1">
    <location>
        <begin position="142"/>
        <end position="223"/>
    </location>
</feature>
<dbReference type="Proteomes" id="UP000204235">
    <property type="component" value="Segment"/>
</dbReference>
<dbReference type="EMBL" id="KF623294">
    <property type="protein sequence ID" value="AGX01803.1"/>
    <property type="molecule type" value="Genomic_DNA"/>
</dbReference>
<dbReference type="OrthoDB" id="9264at10239"/>
<keyword evidence="3" id="KW-1185">Reference proteome</keyword>
<dbReference type="GeneID" id="18500980"/>
<sequence length="241" mass="27448">MIRAGKPALLFLEPKMIVNSSTPLIRPYDRDGNLVMQWPVYLIDVRREWPNVSFSTEQNEENLYDFGYWPLLPGTRPTGDVVTETTPILVDGKWVQQYEVRVYNPDEIQQQFQDAMAVAYARLDGLLENTYGLGFSYTKSEGVVHQFSLTSDNQQLMTGLHLLAKQSDGTRVFKLRTLSNITVDYTAEEVIALTTALMEYVVKVLEKLWELMDDISVATQVSEIPEIPDVITTDFLERTAA</sequence>
<reference evidence="2 3" key="1">
    <citation type="journal article" date="2014" name="FEMS Microbiol. Lett.">
        <title>The genome of the Erwinia amylovora phage PhiEaH1 reveals greater diversity and broadens the applicability of phages for the treatment of fire blight.</title>
        <authorList>
            <person name="Meczker K."/>
            <person name="Domotor D."/>
            <person name="Vass J."/>
            <person name="Rakhely G."/>
            <person name="Schneider G."/>
            <person name="Kovacs T."/>
        </authorList>
    </citation>
    <scope>NUCLEOTIDE SEQUENCE [LARGE SCALE GENOMIC DNA]</scope>
</reference>
<dbReference type="RefSeq" id="YP_009010134.1">
    <property type="nucleotide sequence ID" value="NC_023610.1"/>
</dbReference>
<dbReference type="Pfam" id="PF14301">
    <property type="entry name" value="DUF4376"/>
    <property type="match status" value="1"/>
</dbReference>
<dbReference type="InterPro" id="IPR025484">
    <property type="entry name" value="DUF4376"/>
</dbReference>
<evidence type="ECO:0000313" key="2">
    <source>
        <dbReference type="EMBL" id="AGX01803.1"/>
    </source>
</evidence>
<name>W8D0H1_9CAUD</name>
<protein>
    <recommendedName>
        <fullName evidence="1">DUF4376 domain-containing protein</fullName>
    </recommendedName>
</protein>
<organism evidence="2 3">
    <name type="scientific">Erwinia phage PhiEaH1</name>
    <dbReference type="NCBI Taxonomy" id="1401669"/>
    <lineage>
        <taxon>Viruses</taxon>
        <taxon>Duplodnaviria</taxon>
        <taxon>Heunggongvirae</taxon>
        <taxon>Uroviricota</taxon>
        <taxon>Caudoviricetes</taxon>
        <taxon>Chimalliviridae</taxon>
        <taxon>Iapetusvirus</taxon>
        <taxon>Iapetusvirus EaH1</taxon>
    </lineage>
</organism>
<accession>W8D0H1</accession>